<dbReference type="EMBL" id="PGOL01001140">
    <property type="protein sequence ID" value="PKI60634.1"/>
    <property type="molecule type" value="Genomic_DNA"/>
</dbReference>
<organism evidence="1 2">
    <name type="scientific">Punica granatum</name>
    <name type="common">Pomegranate</name>
    <dbReference type="NCBI Taxonomy" id="22663"/>
    <lineage>
        <taxon>Eukaryota</taxon>
        <taxon>Viridiplantae</taxon>
        <taxon>Streptophyta</taxon>
        <taxon>Embryophyta</taxon>
        <taxon>Tracheophyta</taxon>
        <taxon>Spermatophyta</taxon>
        <taxon>Magnoliopsida</taxon>
        <taxon>eudicotyledons</taxon>
        <taxon>Gunneridae</taxon>
        <taxon>Pentapetalae</taxon>
        <taxon>rosids</taxon>
        <taxon>malvids</taxon>
        <taxon>Myrtales</taxon>
        <taxon>Lythraceae</taxon>
        <taxon>Punica</taxon>
    </lineage>
</organism>
<name>A0A2I0JWD1_PUNGR</name>
<proteinExistence type="predicted"/>
<gene>
    <name evidence="1" type="ORF">CRG98_018984</name>
</gene>
<comment type="caution">
    <text evidence="1">The sequence shown here is derived from an EMBL/GenBank/DDBJ whole genome shotgun (WGS) entry which is preliminary data.</text>
</comment>
<sequence>MIPGRLSVLLSISVEEVQAELHNGWEHSIRSTWLINWTYIRALRATNDTHGRDICHRFLLIILGTLLFPNTLTLTDKALAHVVLQAVEGCNYVEALVVETIRSLDYVKMSQRGRLRGSPHLLQAPHASRSSPFSRFHPVHPLGSFFWKPRSSQSVRHHHCDLYHLHLIAFSSFPHTIQQLHFHHLLTFIFLTPAHDHFPQLTLLVGFFSTANHYCLLLPALSSTVASLPLLHNCPAVCSISPSFLSYFCRSLLLLDADGAHCCCISRLGATHCRLWLVNASPNSLEVVVLALVPFLEPLCT</sequence>
<evidence type="ECO:0000313" key="1">
    <source>
        <dbReference type="EMBL" id="PKI60634.1"/>
    </source>
</evidence>
<dbReference type="Proteomes" id="UP000233551">
    <property type="component" value="Unassembled WGS sequence"/>
</dbReference>
<reference evidence="1 2" key="1">
    <citation type="submission" date="2017-11" db="EMBL/GenBank/DDBJ databases">
        <title>De-novo sequencing of pomegranate (Punica granatum L.) genome.</title>
        <authorList>
            <person name="Akparov Z."/>
            <person name="Amiraslanov A."/>
            <person name="Hajiyeva S."/>
            <person name="Abbasov M."/>
            <person name="Kaur K."/>
            <person name="Hamwieh A."/>
            <person name="Solovyev V."/>
            <person name="Salamov A."/>
            <person name="Braich B."/>
            <person name="Kosarev P."/>
            <person name="Mahmoud A."/>
            <person name="Hajiyev E."/>
            <person name="Babayeva S."/>
            <person name="Izzatullayeva V."/>
            <person name="Mammadov A."/>
            <person name="Mammadov A."/>
            <person name="Sharifova S."/>
            <person name="Ojaghi J."/>
            <person name="Eynullazada K."/>
            <person name="Bayramov B."/>
            <person name="Abdulazimova A."/>
            <person name="Shahmuradov I."/>
        </authorList>
    </citation>
    <scope>NUCLEOTIDE SEQUENCE [LARGE SCALE GENOMIC DNA]</scope>
    <source>
        <strain evidence="2">cv. AG2017</strain>
        <tissue evidence="1">Leaf</tissue>
    </source>
</reference>
<dbReference type="AlphaFoldDB" id="A0A2I0JWD1"/>
<accession>A0A2I0JWD1</accession>
<evidence type="ECO:0000313" key="2">
    <source>
        <dbReference type="Proteomes" id="UP000233551"/>
    </source>
</evidence>
<protein>
    <submittedName>
        <fullName evidence="1">Uncharacterized protein</fullName>
    </submittedName>
</protein>
<keyword evidence="2" id="KW-1185">Reference proteome</keyword>